<dbReference type="EMBL" id="CP121694">
    <property type="protein sequence ID" value="WRO22228.1"/>
    <property type="molecule type" value="Genomic_DNA"/>
</dbReference>
<name>A0AAU0USI3_9FIRM</name>
<feature type="binding site" evidence="12">
    <location>
        <position position="97"/>
    </location>
    <ligand>
        <name>[4Fe-4S] cluster</name>
        <dbReference type="ChEBI" id="CHEBI:49883"/>
        <label>1</label>
    </ligand>
</feature>
<keyword evidence="2 12" id="KW-0004">4Fe-4S</keyword>
<proteinExistence type="inferred from homology"/>
<organism evidence="14 15">
    <name type="scientific">Metallumcola ferriviriculae</name>
    <dbReference type="NCBI Taxonomy" id="3039180"/>
    <lineage>
        <taxon>Bacteria</taxon>
        <taxon>Bacillati</taxon>
        <taxon>Bacillota</taxon>
        <taxon>Clostridia</taxon>
        <taxon>Neomoorellales</taxon>
        <taxon>Desulfitibacteraceae</taxon>
        <taxon>Metallumcola</taxon>
    </lineage>
</organism>
<dbReference type="GO" id="GO:0005506">
    <property type="term" value="F:iron ion binding"/>
    <property type="evidence" value="ECO:0007669"/>
    <property type="project" value="UniProtKB-UniRule"/>
</dbReference>
<dbReference type="GO" id="GO:0050136">
    <property type="term" value="F:NADH dehydrogenase (quinone) (non-electrogenic) activity"/>
    <property type="evidence" value="ECO:0007669"/>
    <property type="project" value="UniProtKB-UniRule"/>
</dbReference>
<evidence type="ECO:0000256" key="9">
    <source>
        <dbReference type="ARBA" id="ARBA00023027"/>
    </source>
</evidence>
<evidence type="ECO:0000259" key="13">
    <source>
        <dbReference type="PROSITE" id="PS51379"/>
    </source>
</evidence>
<accession>A0AAU0USI3</accession>
<evidence type="ECO:0000256" key="4">
    <source>
        <dbReference type="ARBA" id="ARBA00022723"/>
    </source>
</evidence>
<feature type="binding site" evidence="12">
    <location>
        <position position="90"/>
    </location>
    <ligand>
        <name>[4Fe-4S] cluster</name>
        <dbReference type="ChEBI" id="CHEBI:49883"/>
        <label>2</label>
    </ligand>
</feature>
<feature type="binding site" evidence="12">
    <location>
        <position position="87"/>
    </location>
    <ligand>
        <name>[4Fe-4S] cluster</name>
        <dbReference type="ChEBI" id="CHEBI:49883"/>
        <label>2</label>
    </ligand>
</feature>
<feature type="binding site" evidence="12">
    <location>
        <position position="58"/>
    </location>
    <ligand>
        <name>[4Fe-4S] cluster</name>
        <dbReference type="ChEBI" id="CHEBI:49883"/>
        <label>2</label>
    </ligand>
</feature>
<evidence type="ECO:0000256" key="6">
    <source>
        <dbReference type="ARBA" id="ARBA00022967"/>
    </source>
</evidence>
<gene>
    <name evidence="12" type="primary">nuoI</name>
    <name evidence="14" type="ORF">MFMK1_002053</name>
</gene>
<comment type="subcellular location">
    <subcellularLocation>
        <location evidence="12">Cell membrane</location>
        <topology evidence="12">Peripheral membrane protein</topology>
    </subcellularLocation>
</comment>
<dbReference type="SUPFAM" id="SSF54862">
    <property type="entry name" value="4Fe-4S ferredoxins"/>
    <property type="match status" value="1"/>
</dbReference>
<keyword evidence="1 12" id="KW-1003">Cell membrane</keyword>
<reference evidence="14 15" key="1">
    <citation type="submission" date="2023-04" db="EMBL/GenBank/DDBJ databases">
        <authorList>
            <person name="Hsu D."/>
        </authorList>
    </citation>
    <scope>NUCLEOTIDE SEQUENCE [LARGE SCALE GENOMIC DNA]</scope>
    <source>
        <strain evidence="14 15">MK1</strain>
    </source>
</reference>
<dbReference type="Proteomes" id="UP001329915">
    <property type="component" value="Chromosome"/>
</dbReference>
<dbReference type="GO" id="GO:0005886">
    <property type="term" value="C:plasma membrane"/>
    <property type="evidence" value="ECO:0007669"/>
    <property type="project" value="UniProtKB-SubCell"/>
</dbReference>
<dbReference type="PANTHER" id="PTHR10849:SF24">
    <property type="entry name" value="NADH-QUINONE OXIDOREDUCTASE SUBUNIT I 2"/>
    <property type="match status" value="1"/>
</dbReference>
<dbReference type="PANTHER" id="PTHR10849">
    <property type="entry name" value="NADH DEHYDROGENASE UBIQUINONE IRON-SULFUR PROTEIN 8, MITOCHONDRIAL"/>
    <property type="match status" value="1"/>
</dbReference>
<keyword evidence="8 12" id="KW-0411">Iron-sulfur</keyword>
<keyword evidence="9 12" id="KW-0520">NAD</keyword>
<comment type="function">
    <text evidence="12">NDH-1 shuttles electrons from NADH, via FMN and iron-sulfur (Fe-S) centers, to quinones in the respiratory chain. The immediate electron acceptor for the enzyme in this species is believed to be ubiquinone. Couples the redox reaction to proton translocation (for every two electrons transferred, four hydrogen ions are translocated across the cytoplasmic membrane), and thus conserves the redox energy in a proton gradient.</text>
</comment>
<comment type="similarity">
    <text evidence="12">Belongs to the complex I 23 kDa subunit family.</text>
</comment>
<evidence type="ECO:0000256" key="5">
    <source>
        <dbReference type="ARBA" id="ARBA00022737"/>
    </source>
</evidence>
<evidence type="ECO:0000256" key="11">
    <source>
        <dbReference type="ARBA" id="ARBA00023136"/>
    </source>
</evidence>
<dbReference type="HAMAP" id="MF_01351">
    <property type="entry name" value="NDH1_NuoI"/>
    <property type="match status" value="1"/>
</dbReference>
<keyword evidence="11 12" id="KW-0472">Membrane</keyword>
<dbReference type="InterPro" id="IPR017896">
    <property type="entry name" value="4Fe4S_Fe-S-bd"/>
</dbReference>
<dbReference type="KEGG" id="dbc:MFMK1_002053"/>
<dbReference type="InterPro" id="IPR010226">
    <property type="entry name" value="NADH_quinone_OxRdtase_chainI"/>
</dbReference>
<dbReference type="InterPro" id="IPR017900">
    <property type="entry name" value="4Fe4S_Fe_S_CS"/>
</dbReference>
<feature type="domain" description="4Fe-4S ferredoxin-type" evidence="13">
    <location>
        <begin position="78"/>
        <end position="107"/>
    </location>
</feature>
<keyword evidence="15" id="KW-1185">Reference proteome</keyword>
<dbReference type="PROSITE" id="PS00198">
    <property type="entry name" value="4FE4S_FER_1"/>
    <property type="match status" value="2"/>
</dbReference>
<dbReference type="AlphaFoldDB" id="A0AAU0USI3"/>
<evidence type="ECO:0000313" key="14">
    <source>
        <dbReference type="EMBL" id="WRO22228.1"/>
    </source>
</evidence>
<protein>
    <recommendedName>
        <fullName evidence="12">NADH-quinone oxidoreductase subunit I</fullName>
        <ecNumber evidence="12">7.1.1.-</ecNumber>
    </recommendedName>
    <alternativeName>
        <fullName evidence="12">NADH dehydrogenase I subunit I</fullName>
    </alternativeName>
    <alternativeName>
        <fullName evidence="12">NDH-1 subunit I</fullName>
    </alternativeName>
</protein>
<keyword evidence="3 12" id="KW-0874">Quinone</keyword>
<dbReference type="NCBIfam" id="TIGR01971">
    <property type="entry name" value="NuoI"/>
    <property type="match status" value="1"/>
</dbReference>
<dbReference type="RefSeq" id="WP_366921645.1">
    <property type="nucleotide sequence ID" value="NZ_CP121694.1"/>
</dbReference>
<feature type="binding site" evidence="12">
    <location>
        <position position="51"/>
    </location>
    <ligand>
        <name>[4Fe-4S] cluster</name>
        <dbReference type="ChEBI" id="CHEBI:49883"/>
        <label>1</label>
    </ligand>
</feature>
<keyword evidence="5" id="KW-0677">Repeat</keyword>
<feature type="binding site" evidence="12">
    <location>
        <position position="54"/>
    </location>
    <ligand>
        <name>[4Fe-4S] cluster</name>
        <dbReference type="ChEBI" id="CHEBI:49883"/>
        <label>1</label>
    </ligand>
</feature>
<evidence type="ECO:0000313" key="15">
    <source>
        <dbReference type="Proteomes" id="UP001329915"/>
    </source>
</evidence>
<keyword evidence="6 12" id="KW-1278">Translocase</keyword>
<dbReference type="Gene3D" id="3.30.70.3270">
    <property type="match status" value="1"/>
</dbReference>
<dbReference type="Pfam" id="PF12838">
    <property type="entry name" value="Fer4_7"/>
    <property type="match status" value="1"/>
</dbReference>
<evidence type="ECO:0000256" key="2">
    <source>
        <dbReference type="ARBA" id="ARBA00022485"/>
    </source>
</evidence>
<comment type="catalytic activity">
    <reaction evidence="12">
        <text>a quinone + NADH + 5 H(+)(in) = a quinol + NAD(+) + 4 H(+)(out)</text>
        <dbReference type="Rhea" id="RHEA:57888"/>
        <dbReference type="ChEBI" id="CHEBI:15378"/>
        <dbReference type="ChEBI" id="CHEBI:24646"/>
        <dbReference type="ChEBI" id="CHEBI:57540"/>
        <dbReference type="ChEBI" id="CHEBI:57945"/>
        <dbReference type="ChEBI" id="CHEBI:132124"/>
    </reaction>
</comment>
<comment type="subunit">
    <text evidence="12">NDH-1 is composed of 14 different subunits. Subunits NuoA, H, J, K, L, M, N constitute the membrane sector of the complex.</text>
</comment>
<keyword evidence="7 12" id="KW-0408">Iron</keyword>
<feature type="domain" description="4Fe-4S ferredoxin-type" evidence="13">
    <location>
        <begin position="39"/>
        <end position="68"/>
    </location>
</feature>
<dbReference type="PROSITE" id="PS51379">
    <property type="entry name" value="4FE4S_FER_2"/>
    <property type="match status" value="2"/>
</dbReference>
<feature type="binding site" evidence="12">
    <location>
        <position position="48"/>
    </location>
    <ligand>
        <name>[4Fe-4S] cluster</name>
        <dbReference type="ChEBI" id="CHEBI:49883"/>
        <label>1</label>
    </ligand>
</feature>
<dbReference type="GO" id="GO:0051539">
    <property type="term" value="F:4 iron, 4 sulfur cluster binding"/>
    <property type="evidence" value="ECO:0007669"/>
    <property type="project" value="UniProtKB-KW"/>
</dbReference>
<sequence>MYGQGLLKGLGITLKHFFGKAITEQYPEEMPNLSPIFHGSFALDVEKCIACGICAKTCPNNVINIESSKGEDKKRKLDGYQMDIGLCLFCGLCVESCPTDAINFTQEFELSCYTREDAVLNLHQSGGSTETQSGEAMEG</sequence>
<evidence type="ECO:0000256" key="10">
    <source>
        <dbReference type="ARBA" id="ARBA00023075"/>
    </source>
</evidence>
<evidence type="ECO:0000256" key="12">
    <source>
        <dbReference type="HAMAP-Rule" id="MF_01351"/>
    </source>
</evidence>
<keyword evidence="10 12" id="KW-0830">Ubiquinone</keyword>
<evidence type="ECO:0000256" key="1">
    <source>
        <dbReference type="ARBA" id="ARBA00022475"/>
    </source>
</evidence>
<keyword evidence="4 12" id="KW-0479">Metal-binding</keyword>
<dbReference type="GO" id="GO:0048038">
    <property type="term" value="F:quinone binding"/>
    <property type="evidence" value="ECO:0007669"/>
    <property type="project" value="UniProtKB-KW"/>
</dbReference>
<dbReference type="EC" id="7.1.1.-" evidence="12"/>
<evidence type="ECO:0000256" key="7">
    <source>
        <dbReference type="ARBA" id="ARBA00023004"/>
    </source>
</evidence>
<evidence type="ECO:0000256" key="8">
    <source>
        <dbReference type="ARBA" id="ARBA00023014"/>
    </source>
</evidence>
<comment type="cofactor">
    <cofactor evidence="12">
        <name>[4Fe-4S] cluster</name>
        <dbReference type="ChEBI" id="CHEBI:49883"/>
    </cofactor>
    <text evidence="12">Binds 2 [4Fe-4S] clusters per subunit.</text>
</comment>
<evidence type="ECO:0000256" key="3">
    <source>
        <dbReference type="ARBA" id="ARBA00022719"/>
    </source>
</evidence>
<feature type="binding site" evidence="12">
    <location>
        <position position="93"/>
    </location>
    <ligand>
        <name>[4Fe-4S] cluster</name>
        <dbReference type="ChEBI" id="CHEBI:49883"/>
        <label>2</label>
    </ligand>
</feature>